<feature type="region of interest" description="Disordered" evidence="1">
    <location>
        <begin position="35"/>
        <end position="71"/>
    </location>
</feature>
<dbReference type="EMBL" id="VIRM01000003">
    <property type="protein sequence ID" value="TQS23680.1"/>
    <property type="molecule type" value="Genomic_DNA"/>
</dbReference>
<sequence length="305" mass="32880">MRPEVATAFLESPEWQAIPTDLRERIYEADARLEEFERRKQVSSRKDCDETRAPQTSASQDPAPGKASGACAGCGHPIQRAATGRPARYCSQACRQRAYRARQAPTAAPRASAPPPAAAVPSTAVTAPHSPAHRLAEQLATAARHAADAITAGADPARHIGQARQAFAELAALHATHAGGAAETPPAPTTTRQPDEIRVRKAWSDRDPLERCRWYTDDELAAVQLVTTGDVDGSYAVIVAGDLFGTVRPHLGATGRTSGWEARHRGGTTAFHTGSGKRPATRAAAVTDLLVDVHHLWQERRRRRR</sequence>
<name>A0A544Z3Q0_9ACTN</name>
<evidence type="ECO:0000313" key="3">
    <source>
        <dbReference type="Proteomes" id="UP000316541"/>
    </source>
</evidence>
<feature type="region of interest" description="Disordered" evidence="1">
    <location>
        <begin position="255"/>
        <end position="278"/>
    </location>
</feature>
<gene>
    <name evidence="2" type="ORF">FLX08_04350</name>
</gene>
<evidence type="ECO:0000313" key="2">
    <source>
        <dbReference type="EMBL" id="TQS23680.1"/>
    </source>
</evidence>
<organism evidence="2 3">
    <name type="scientific">Microbispora hainanensis</name>
    <dbReference type="NCBI Taxonomy" id="568844"/>
    <lineage>
        <taxon>Bacteria</taxon>
        <taxon>Bacillati</taxon>
        <taxon>Actinomycetota</taxon>
        <taxon>Actinomycetes</taxon>
        <taxon>Streptosporangiales</taxon>
        <taxon>Streptosporangiaceae</taxon>
        <taxon>Microbispora</taxon>
    </lineage>
</organism>
<dbReference type="AlphaFoldDB" id="A0A544Z3Q0"/>
<accession>A0A544Z3Q0</accession>
<reference evidence="2 3" key="1">
    <citation type="submission" date="2019-07" db="EMBL/GenBank/DDBJ databases">
        <title>Microbispora hainanensis DSM 45428.</title>
        <authorList>
            <person name="Thawai C."/>
        </authorList>
    </citation>
    <scope>NUCLEOTIDE SEQUENCE [LARGE SCALE GENOMIC DNA]</scope>
    <source>
        <strain evidence="2 3">DSM 45428</strain>
    </source>
</reference>
<evidence type="ECO:0000256" key="1">
    <source>
        <dbReference type="SAM" id="MobiDB-lite"/>
    </source>
</evidence>
<proteinExistence type="predicted"/>
<feature type="region of interest" description="Disordered" evidence="1">
    <location>
        <begin position="105"/>
        <end position="124"/>
    </location>
</feature>
<protein>
    <submittedName>
        <fullName evidence="2">Uncharacterized protein</fullName>
    </submittedName>
</protein>
<dbReference type="RefSeq" id="WP_142616863.1">
    <property type="nucleotide sequence ID" value="NZ_VIRM01000003.1"/>
</dbReference>
<comment type="caution">
    <text evidence="2">The sequence shown here is derived from an EMBL/GenBank/DDBJ whole genome shotgun (WGS) entry which is preliminary data.</text>
</comment>
<feature type="compositionally biased region" description="Basic and acidic residues" evidence="1">
    <location>
        <begin position="35"/>
        <end position="52"/>
    </location>
</feature>
<dbReference type="Proteomes" id="UP000316541">
    <property type="component" value="Unassembled WGS sequence"/>
</dbReference>